<name>A0ABU1QZ49_9BACT</name>
<evidence type="ECO:0000313" key="2">
    <source>
        <dbReference type="Proteomes" id="UP001264980"/>
    </source>
</evidence>
<proteinExistence type="predicted"/>
<evidence type="ECO:0000313" key="1">
    <source>
        <dbReference type="EMBL" id="MDR6805570.1"/>
    </source>
</evidence>
<reference evidence="1 2" key="1">
    <citation type="submission" date="2023-07" db="EMBL/GenBank/DDBJ databases">
        <title>Sorghum-associated microbial communities from plants grown in Nebraska, USA.</title>
        <authorList>
            <person name="Schachtman D."/>
        </authorList>
    </citation>
    <scope>NUCLEOTIDE SEQUENCE [LARGE SCALE GENOMIC DNA]</scope>
    <source>
        <strain evidence="1 2">BE57</strain>
    </source>
</reference>
<sequence>MAERINPAVMNKEVNFFVNKGTEAAPNWVMVGCGNSKDYGGAVNMVTLNCDSGKRKFPDGEEADYDAQLTGFVFEYDPADAATNVSAREFEEWFKAVPQVRRQYRLAGKYENDTVSTFWAFIATFRTSGSNGEARTYTIAFTFDGLPVLTNQTATP</sequence>
<protein>
    <submittedName>
        <fullName evidence="1">Uncharacterized protein</fullName>
    </submittedName>
</protein>
<dbReference type="Proteomes" id="UP001264980">
    <property type="component" value="Unassembled WGS sequence"/>
</dbReference>
<dbReference type="RefSeq" id="WP_309983533.1">
    <property type="nucleotide sequence ID" value="NZ_JAVDTI010000002.1"/>
</dbReference>
<keyword evidence="2" id="KW-1185">Reference proteome</keyword>
<gene>
    <name evidence="1" type="ORF">J2W84_002616</name>
</gene>
<organism evidence="1 2">
    <name type="scientific">Dyadobacter fermentans</name>
    <dbReference type="NCBI Taxonomy" id="94254"/>
    <lineage>
        <taxon>Bacteria</taxon>
        <taxon>Pseudomonadati</taxon>
        <taxon>Bacteroidota</taxon>
        <taxon>Cytophagia</taxon>
        <taxon>Cytophagales</taxon>
        <taxon>Spirosomataceae</taxon>
        <taxon>Dyadobacter</taxon>
    </lineage>
</organism>
<dbReference type="EMBL" id="JAVDTI010000002">
    <property type="protein sequence ID" value="MDR6805570.1"/>
    <property type="molecule type" value="Genomic_DNA"/>
</dbReference>
<comment type="caution">
    <text evidence="1">The sequence shown here is derived from an EMBL/GenBank/DDBJ whole genome shotgun (WGS) entry which is preliminary data.</text>
</comment>
<accession>A0ABU1QZ49</accession>